<protein>
    <submittedName>
        <fullName evidence="5">Helix-turn-helix transcriptional regulator</fullName>
    </submittedName>
</protein>
<proteinExistence type="predicted"/>
<dbReference type="SMART" id="SM00342">
    <property type="entry name" value="HTH_ARAC"/>
    <property type="match status" value="1"/>
</dbReference>
<evidence type="ECO:0000256" key="1">
    <source>
        <dbReference type="ARBA" id="ARBA00023015"/>
    </source>
</evidence>
<comment type="caution">
    <text evidence="5">The sequence shown here is derived from an EMBL/GenBank/DDBJ whole genome shotgun (WGS) entry which is preliminary data.</text>
</comment>
<keyword evidence="3" id="KW-0804">Transcription</keyword>
<dbReference type="Pfam" id="PF12833">
    <property type="entry name" value="HTH_18"/>
    <property type="match status" value="1"/>
</dbReference>
<evidence type="ECO:0000256" key="3">
    <source>
        <dbReference type="ARBA" id="ARBA00023163"/>
    </source>
</evidence>
<dbReference type="RefSeq" id="WP_218315912.1">
    <property type="nucleotide sequence ID" value="NZ_JAGSPB010000001.1"/>
</dbReference>
<dbReference type="Proteomes" id="UP000699975">
    <property type="component" value="Unassembled WGS sequence"/>
</dbReference>
<dbReference type="EMBL" id="JAGSPB010000001">
    <property type="protein sequence ID" value="MBV7265458.1"/>
    <property type="molecule type" value="Genomic_DNA"/>
</dbReference>
<accession>A0ABS6SKB8</accession>
<evidence type="ECO:0000313" key="5">
    <source>
        <dbReference type="EMBL" id="MBV7265458.1"/>
    </source>
</evidence>
<dbReference type="InterPro" id="IPR050204">
    <property type="entry name" value="AraC_XylS_family_regulators"/>
</dbReference>
<keyword evidence="1" id="KW-0805">Transcription regulation</keyword>
<evidence type="ECO:0000256" key="2">
    <source>
        <dbReference type="ARBA" id="ARBA00023125"/>
    </source>
</evidence>
<organism evidence="5 6">
    <name type="scientific">Erythrobacter ani</name>
    <dbReference type="NCBI Taxonomy" id="2827235"/>
    <lineage>
        <taxon>Bacteria</taxon>
        <taxon>Pseudomonadati</taxon>
        <taxon>Pseudomonadota</taxon>
        <taxon>Alphaproteobacteria</taxon>
        <taxon>Sphingomonadales</taxon>
        <taxon>Erythrobacteraceae</taxon>
        <taxon>Erythrobacter/Porphyrobacter group</taxon>
        <taxon>Erythrobacter</taxon>
    </lineage>
</organism>
<reference evidence="5 6" key="1">
    <citation type="submission" date="2021-04" db="EMBL/GenBank/DDBJ databases">
        <authorList>
            <person name="Pira H."/>
            <person name="Risdian C."/>
            <person name="Wink J."/>
        </authorList>
    </citation>
    <scope>NUCLEOTIDE SEQUENCE [LARGE SCALE GENOMIC DNA]</scope>
    <source>
        <strain evidence="5 6">WH131</strain>
    </source>
</reference>
<feature type="domain" description="HTH araC/xylS-type" evidence="4">
    <location>
        <begin position="195"/>
        <end position="293"/>
    </location>
</feature>
<keyword evidence="6" id="KW-1185">Reference proteome</keyword>
<name>A0ABS6SKB8_9SPHN</name>
<dbReference type="InterPro" id="IPR018060">
    <property type="entry name" value="HTH_AraC"/>
</dbReference>
<gene>
    <name evidence="5" type="ORF">KCG45_04650</name>
</gene>
<sequence>MTKFAGDSLSDAILDGNEHGMLDLDRSGSVFDGGIRQVRFTASDHQSAIRDTHSASLIHTQGSHGRLWSDYDGERAEDNVNPGIFYFIPAGVLQEYDFRGTTTNIGTSLPPGLITQLREQNPELSDIRLDEPMRAFSHPRLARLIVNQDRLIRSGEMGWRSLADANLVQLGIELMCLVARRKPNAATPLTEHEVAQAEAYLRANLDQNIPLSDIAELLGRDVFGFARAFKSATGSTFHQFSLQLRVTEAIRLLRDTTLPIAGIAYATGFSSQAHMTTTMGRIAGHTPGAVRKTA</sequence>
<dbReference type="PROSITE" id="PS01124">
    <property type="entry name" value="HTH_ARAC_FAMILY_2"/>
    <property type="match status" value="1"/>
</dbReference>
<dbReference type="PANTHER" id="PTHR46796">
    <property type="entry name" value="HTH-TYPE TRANSCRIPTIONAL ACTIVATOR RHAS-RELATED"/>
    <property type="match status" value="1"/>
</dbReference>
<evidence type="ECO:0000259" key="4">
    <source>
        <dbReference type="PROSITE" id="PS01124"/>
    </source>
</evidence>
<evidence type="ECO:0000313" key="6">
    <source>
        <dbReference type="Proteomes" id="UP000699975"/>
    </source>
</evidence>
<keyword evidence="2" id="KW-0238">DNA-binding</keyword>